<evidence type="ECO:0000313" key="2">
    <source>
        <dbReference type="EMBL" id="ADG12780.1"/>
    </source>
</evidence>
<dbReference type="Proteomes" id="UP000002061">
    <property type="component" value="Chromosome"/>
</dbReference>
<evidence type="ECO:0000313" key="3">
    <source>
        <dbReference type="Proteomes" id="UP000002061"/>
    </source>
</evidence>
<dbReference type="FunFam" id="3.20.20.150:FF:000017">
    <property type="entry name" value="Endonuclease IV related protein"/>
    <property type="match status" value="1"/>
</dbReference>
<dbReference type="Gene3D" id="3.20.20.150">
    <property type="entry name" value="Divalent-metal-dependent TIM barrel enzymes"/>
    <property type="match status" value="1"/>
</dbReference>
<dbReference type="InterPro" id="IPR013022">
    <property type="entry name" value="Xyl_isomerase-like_TIM-brl"/>
</dbReference>
<dbReference type="RefSeq" id="WP_013099526.1">
    <property type="nucleotide sequence ID" value="NC_014122.1"/>
</dbReference>
<keyword evidence="2" id="KW-0413">Isomerase</keyword>
<dbReference type="GeneID" id="9131107"/>
<proteinExistence type="predicted"/>
<dbReference type="Pfam" id="PF01261">
    <property type="entry name" value="AP_endonuc_2"/>
    <property type="match status" value="1"/>
</dbReference>
<dbReference type="GO" id="GO:0003906">
    <property type="term" value="F:DNA-(apurinic or apyrimidinic site) endonuclease activity"/>
    <property type="evidence" value="ECO:0007669"/>
    <property type="project" value="TreeGrafter"/>
</dbReference>
<dbReference type="SUPFAM" id="SSF51658">
    <property type="entry name" value="Xylose isomerase-like"/>
    <property type="match status" value="1"/>
</dbReference>
<dbReference type="InterPro" id="IPR001719">
    <property type="entry name" value="AP_endonuc_2"/>
</dbReference>
<dbReference type="GO" id="GO:0003677">
    <property type="term" value="F:DNA binding"/>
    <property type="evidence" value="ECO:0007669"/>
    <property type="project" value="InterPro"/>
</dbReference>
<dbReference type="SMART" id="SM00518">
    <property type="entry name" value="AP2Ec"/>
    <property type="match status" value="1"/>
</dbReference>
<dbReference type="GO" id="GO:0016853">
    <property type="term" value="F:isomerase activity"/>
    <property type="evidence" value="ECO:0007669"/>
    <property type="project" value="UniProtKB-KW"/>
</dbReference>
<dbReference type="GO" id="GO:0008081">
    <property type="term" value="F:phosphoric diester hydrolase activity"/>
    <property type="evidence" value="ECO:0007669"/>
    <property type="project" value="TreeGrafter"/>
</dbReference>
<gene>
    <name evidence="2" type="ordered locus">Metin_0108</name>
</gene>
<keyword evidence="3" id="KW-1185">Reference proteome</keyword>
<dbReference type="CDD" id="cd00019">
    <property type="entry name" value="AP2Ec"/>
    <property type="match status" value="1"/>
</dbReference>
<dbReference type="PANTHER" id="PTHR21445">
    <property type="entry name" value="ENDONUCLEASE IV ENDODEOXYRIBONUCLEASE IV"/>
    <property type="match status" value="1"/>
</dbReference>
<dbReference type="EMBL" id="CP002009">
    <property type="protein sequence ID" value="ADG12780.1"/>
    <property type="molecule type" value="Genomic_DNA"/>
</dbReference>
<evidence type="ECO:0000259" key="1">
    <source>
        <dbReference type="Pfam" id="PF01261"/>
    </source>
</evidence>
<dbReference type="KEGG" id="mif:Metin_0108"/>
<dbReference type="InterPro" id="IPR036237">
    <property type="entry name" value="Xyl_isomerase-like_sf"/>
</dbReference>
<dbReference type="GO" id="GO:0006284">
    <property type="term" value="P:base-excision repair"/>
    <property type="evidence" value="ECO:0007669"/>
    <property type="project" value="TreeGrafter"/>
</dbReference>
<protein>
    <submittedName>
        <fullName evidence="2">Xylose isomerase domain protein TIM barrel</fullName>
    </submittedName>
</protein>
<sequence length="261" mass="30386">MLIFGSACHGDEFKFSELLKSLNLNALELEFVNGVYMKEDYAKILKEKNKDLKFSAHAPHYINLNANEKEKIERSIYRLIKSAKVLRHCGKDLVFHPGYYLNKSKEECYKNIKENLQKVLDYFNERNIDITLRPETTGRVSQFGTLEETLTLCSELSLKPCIDFPHLYARSYGKINSYEDFYRILEKIEESVGVKDMHIHMSGIEFGKGGEKRHLPLERSNFNYKDALRALKDFCAEGKVICESPLLEKDALLMKRFYESL</sequence>
<organism evidence="2 3">
    <name type="scientific">Methanocaldococcus infernus (strain DSM 11812 / JCM 15783 / ME)</name>
    <dbReference type="NCBI Taxonomy" id="573063"/>
    <lineage>
        <taxon>Archaea</taxon>
        <taxon>Methanobacteriati</taxon>
        <taxon>Methanobacteriota</taxon>
        <taxon>Methanomada group</taxon>
        <taxon>Methanococci</taxon>
        <taxon>Methanococcales</taxon>
        <taxon>Methanocaldococcaceae</taxon>
        <taxon>Methanocaldococcus</taxon>
    </lineage>
</organism>
<dbReference type="HOGENOM" id="CLU_068832_0_0_2"/>
<dbReference type="AlphaFoldDB" id="D5VQC7"/>
<dbReference type="PANTHER" id="PTHR21445:SF0">
    <property type="entry name" value="APURINIC-APYRIMIDINIC ENDONUCLEASE"/>
    <property type="match status" value="1"/>
</dbReference>
<name>D5VQC7_METIM</name>
<reference evidence="2" key="1">
    <citation type="submission" date="2010-04" db="EMBL/GenBank/DDBJ databases">
        <title>Complete sequence of Methanocaldococcus infernus ME.</title>
        <authorList>
            <consortium name="US DOE Joint Genome Institute"/>
            <person name="Lucas S."/>
            <person name="Copeland A."/>
            <person name="Lapidus A."/>
            <person name="Cheng J.-F."/>
            <person name="Bruce D."/>
            <person name="Goodwin L."/>
            <person name="Pitluck S."/>
            <person name="Munk A.C."/>
            <person name="Detter J.C."/>
            <person name="Han C."/>
            <person name="Tapia R."/>
            <person name="Land M."/>
            <person name="Hauser L."/>
            <person name="Kyrpides N."/>
            <person name="Mikhailova N."/>
            <person name="Sieprawska-Lupa M."/>
            <person name="Whitman W.B."/>
            <person name="Woyke T."/>
        </authorList>
    </citation>
    <scope>NUCLEOTIDE SEQUENCE [LARGE SCALE GENOMIC DNA]</scope>
    <source>
        <strain evidence="2">ME</strain>
    </source>
</reference>
<dbReference type="OrthoDB" id="33250at2157"/>
<dbReference type="eggNOG" id="arCOG01894">
    <property type="taxonomic scope" value="Archaea"/>
</dbReference>
<dbReference type="GO" id="GO:0008270">
    <property type="term" value="F:zinc ion binding"/>
    <property type="evidence" value="ECO:0007669"/>
    <property type="project" value="InterPro"/>
</dbReference>
<feature type="domain" description="Xylose isomerase-like TIM barrel" evidence="1">
    <location>
        <begin position="18"/>
        <end position="245"/>
    </location>
</feature>
<accession>D5VQC7</accession>
<dbReference type="STRING" id="573063.Metin_0108"/>